<proteinExistence type="inferred from homology"/>
<dbReference type="AlphaFoldDB" id="A0AAF3FQ44"/>
<dbReference type="GO" id="GO:0005634">
    <property type="term" value="C:nucleus"/>
    <property type="evidence" value="ECO:0007669"/>
    <property type="project" value="UniProtKB-SubCell"/>
</dbReference>
<evidence type="ECO:0000256" key="5">
    <source>
        <dbReference type="ARBA" id="ARBA00023242"/>
    </source>
</evidence>
<dbReference type="GO" id="GO:0072572">
    <property type="term" value="F:poly-ADP-D-ribose binding"/>
    <property type="evidence" value="ECO:0007669"/>
    <property type="project" value="TreeGrafter"/>
</dbReference>
<dbReference type="GO" id="GO:0042393">
    <property type="term" value="F:histone binding"/>
    <property type="evidence" value="ECO:0007669"/>
    <property type="project" value="InterPro"/>
</dbReference>
<dbReference type="Pfam" id="PF10228">
    <property type="entry name" value="HPF1"/>
    <property type="match status" value="1"/>
</dbReference>
<accession>A0AAF3FQ44</accession>
<dbReference type="WBParaSite" id="MBELARI_LOCUS8790">
    <property type="protein sequence ID" value="MBELARI_LOCUS8790"/>
    <property type="gene ID" value="MBELARI_LOCUS8790"/>
</dbReference>
<dbReference type="WBParaSite" id="MBELARI_LOCUS8734">
    <property type="protein sequence ID" value="MBELARI_LOCUS8734"/>
    <property type="gene ID" value="MBELARI_LOCUS8734"/>
</dbReference>
<comment type="similarity">
    <text evidence="3">Belongs to the HPF1 family.</text>
</comment>
<organism evidence="6 8">
    <name type="scientific">Mesorhabditis belari</name>
    <dbReference type="NCBI Taxonomy" id="2138241"/>
    <lineage>
        <taxon>Eukaryota</taxon>
        <taxon>Metazoa</taxon>
        <taxon>Ecdysozoa</taxon>
        <taxon>Nematoda</taxon>
        <taxon>Chromadorea</taxon>
        <taxon>Rhabditida</taxon>
        <taxon>Rhabditina</taxon>
        <taxon>Rhabditomorpha</taxon>
        <taxon>Rhabditoidea</taxon>
        <taxon>Rhabditidae</taxon>
        <taxon>Mesorhabditinae</taxon>
        <taxon>Mesorhabditis</taxon>
    </lineage>
</organism>
<reference evidence="7 8" key="1">
    <citation type="submission" date="2024-02" db="UniProtKB">
        <authorList>
            <consortium name="WormBaseParasite"/>
        </authorList>
    </citation>
    <scope>IDENTIFICATION</scope>
</reference>
<dbReference type="GO" id="GO:0005694">
    <property type="term" value="C:chromosome"/>
    <property type="evidence" value="ECO:0007669"/>
    <property type="project" value="UniProtKB-SubCell"/>
</dbReference>
<evidence type="ECO:0000313" key="7">
    <source>
        <dbReference type="WBParaSite" id="MBELARI_LOCUS8734"/>
    </source>
</evidence>
<name>A0AAF3FQ44_9BILA</name>
<protein>
    <submittedName>
        <fullName evidence="7 8">Uncharacterized protein</fullName>
    </submittedName>
</protein>
<evidence type="ECO:0000313" key="6">
    <source>
        <dbReference type="Proteomes" id="UP000887575"/>
    </source>
</evidence>
<evidence type="ECO:0000256" key="1">
    <source>
        <dbReference type="ARBA" id="ARBA00004123"/>
    </source>
</evidence>
<dbReference type="PANTHER" id="PTHR13386">
    <property type="entry name" value="HISTONE PARYLATION FACTOR 1"/>
    <property type="match status" value="1"/>
</dbReference>
<keyword evidence="5" id="KW-0539">Nucleus</keyword>
<dbReference type="PANTHER" id="PTHR13386:SF1">
    <property type="entry name" value="HISTONE PARYLATION FACTOR 1"/>
    <property type="match status" value="1"/>
</dbReference>
<sequence length="294" mass="33493">MKSSPKVFRRPLQPIPDTFEEFLNLARKFNEDDPLNAFNSISGLKLVGPFEILDGVLDHATDDELRLHWRFPNDLPEMQTCAVFEGGRFCIWRDEPDTNNSFIVTIPGNGDEFFAEITVLGEHPCCMLFHLNASSAFFPKNMKKNDFQDDEKRIKSERIKKRVALPLHGAEGPGIVVPVKNGIGYRPILTPNAHIKHMFLTIATTTNEKEREKLMGSVREMLSLIQMADDEMDFGMGLELGHDCFMANAPRLDKVTKLLLAKAYELLGRKEYGEIVRIQFVDGNRRRENLSILV</sequence>
<dbReference type="Proteomes" id="UP000887575">
    <property type="component" value="Unassembled WGS sequence"/>
</dbReference>
<evidence type="ECO:0000256" key="4">
    <source>
        <dbReference type="ARBA" id="ARBA00022454"/>
    </source>
</evidence>
<evidence type="ECO:0000256" key="3">
    <source>
        <dbReference type="ARBA" id="ARBA00010803"/>
    </source>
</evidence>
<evidence type="ECO:0000313" key="8">
    <source>
        <dbReference type="WBParaSite" id="MBELARI_LOCUS8790"/>
    </source>
</evidence>
<comment type="subcellular location">
    <subcellularLocation>
        <location evidence="2">Chromosome</location>
    </subcellularLocation>
    <subcellularLocation>
        <location evidence="1">Nucleus</location>
    </subcellularLocation>
</comment>
<keyword evidence="4" id="KW-0158">Chromosome</keyword>
<keyword evidence="6" id="KW-1185">Reference proteome</keyword>
<dbReference type="GO" id="GO:0006974">
    <property type="term" value="P:DNA damage response"/>
    <property type="evidence" value="ECO:0007669"/>
    <property type="project" value="InterPro"/>
</dbReference>
<dbReference type="InterPro" id="IPR019361">
    <property type="entry name" value="HPF1"/>
</dbReference>
<evidence type="ECO:0000256" key="2">
    <source>
        <dbReference type="ARBA" id="ARBA00004286"/>
    </source>
</evidence>